<dbReference type="InterPro" id="IPR009332">
    <property type="entry name" value="Med22"/>
</dbReference>
<comment type="subcellular location">
    <subcellularLocation>
        <location evidence="1">Nucleus</location>
    </subcellularLocation>
</comment>
<protein>
    <recommendedName>
        <fullName evidence="8">Mediator of RNA polymerase II transcription subunit 22</fullName>
    </recommendedName>
</protein>
<keyword evidence="7" id="KW-1185">Reference proteome</keyword>
<reference evidence="6" key="1">
    <citation type="journal article" date="2020" name="Stud. Mycol.">
        <title>101 Dothideomycetes genomes: a test case for predicting lifestyles and emergence of pathogens.</title>
        <authorList>
            <person name="Haridas S."/>
            <person name="Albert R."/>
            <person name="Binder M."/>
            <person name="Bloem J."/>
            <person name="Labutti K."/>
            <person name="Salamov A."/>
            <person name="Andreopoulos B."/>
            <person name="Baker S."/>
            <person name="Barry K."/>
            <person name="Bills G."/>
            <person name="Bluhm B."/>
            <person name="Cannon C."/>
            <person name="Castanera R."/>
            <person name="Culley D."/>
            <person name="Daum C."/>
            <person name="Ezra D."/>
            <person name="Gonzalez J."/>
            <person name="Henrissat B."/>
            <person name="Kuo A."/>
            <person name="Liang C."/>
            <person name="Lipzen A."/>
            <person name="Lutzoni F."/>
            <person name="Magnuson J."/>
            <person name="Mondo S."/>
            <person name="Nolan M."/>
            <person name="Ohm R."/>
            <person name="Pangilinan J."/>
            <person name="Park H.-J."/>
            <person name="Ramirez L."/>
            <person name="Alfaro M."/>
            <person name="Sun H."/>
            <person name="Tritt A."/>
            <person name="Yoshinaga Y."/>
            <person name="Zwiers L.-H."/>
            <person name="Turgeon B."/>
            <person name="Goodwin S."/>
            <person name="Spatafora J."/>
            <person name="Crous P."/>
            <person name="Grigoriev I."/>
        </authorList>
    </citation>
    <scope>NUCLEOTIDE SEQUENCE</scope>
    <source>
        <strain evidence="6">CBS 262.69</strain>
    </source>
</reference>
<evidence type="ECO:0000256" key="1">
    <source>
        <dbReference type="ARBA" id="ARBA00004123"/>
    </source>
</evidence>
<comment type="similarity">
    <text evidence="2">Belongs to the Mediator complex subunit 22 family.</text>
</comment>
<dbReference type="AlphaFoldDB" id="A0A6G1HX37"/>
<gene>
    <name evidence="6" type="ORF">EJ06DRAFT_529758</name>
</gene>
<evidence type="ECO:0000256" key="4">
    <source>
        <dbReference type="ARBA" id="ARBA00023163"/>
    </source>
</evidence>
<evidence type="ECO:0000256" key="5">
    <source>
        <dbReference type="ARBA" id="ARBA00023242"/>
    </source>
</evidence>
<dbReference type="Pfam" id="PF06179">
    <property type="entry name" value="Med22"/>
    <property type="match status" value="1"/>
</dbReference>
<name>A0A6G1HX37_9PEZI</name>
<dbReference type="Proteomes" id="UP000799640">
    <property type="component" value="Unassembled WGS sequence"/>
</dbReference>
<dbReference type="OrthoDB" id="203279at2759"/>
<dbReference type="GO" id="GO:0003712">
    <property type="term" value="F:transcription coregulator activity"/>
    <property type="evidence" value="ECO:0007669"/>
    <property type="project" value="InterPro"/>
</dbReference>
<proteinExistence type="inferred from homology"/>
<keyword evidence="3" id="KW-0805">Transcription regulation</keyword>
<evidence type="ECO:0008006" key="8">
    <source>
        <dbReference type="Google" id="ProtNLM"/>
    </source>
</evidence>
<keyword evidence="4" id="KW-0804">Transcription</keyword>
<evidence type="ECO:0000313" key="7">
    <source>
        <dbReference type="Proteomes" id="UP000799640"/>
    </source>
</evidence>
<organism evidence="6 7">
    <name type="scientific">Trichodelitschia bisporula</name>
    <dbReference type="NCBI Taxonomy" id="703511"/>
    <lineage>
        <taxon>Eukaryota</taxon>
        <taxon>Fungi</taxon>
        <taxon>Dikarya</taxon>
        <taxon>Ascomycota</taxon>
        <taxon>Pezizomycotina</taxon>
        <taxon>Dothideomycetes</taxon>
        <taxon>Dothideomycetes incertae sedis</taxon>
        <taxon>Phaeotrichales</taxon>
        <taxon>Phaeotrichaceae</taxon>
        <taxon>Trichodelitschia</taxon>
    </lineage>
</organism>
<dbReference type="GO" id="GO:0006357">
    <property type="term" value="P:regulation of transcription by RNA polymerase II"/>
    <property type="evidence" value="ECO:0007669"/>
    <property type="project" value="InterPro"/>
</dbReference>
<dbReference type="EMBL" id="ML996694">
    <property type="protein sequence ID" value="KAF2400618.1"/>
    <property type="molecule type" value="Genomic_DNA"/>
</dbReference>
<keyword evidence="5" id="KW-0539">Nucleus</keyword>
<evidence type="ECO:0000256" key="2">
    <source>
        <dbReference type="ARBA" id="ARBA00005942"/>
    </source>
</evidence>
<accession>A0A6G1HX37</accession>
<sequence length="129" mass="14839">MAPNVATTNMSQQLTGAGFRARIENNVRTLYRSFLDIQGAAIDDQEETGHEDAKIQAAIIKQRMETNAQDLIRICEDTLQMIRQMQELWLFSDADTRTKDLQREEVTRLAELLQALHARKEVHIRDEGQ</sequence>
<dbReference type="GO" id="GO:0016592">
    <property type="term" value="C:mediator complex"/>
    <property type="evidence" value="ECO:0007669"/>
    <property type="project" value="InterPro"/>
</dbReference>
<evidence type="ECO:0000256" key="3">
    <source>
        <dbReference type="ARBA" id="ARBA00023015"/>
    </source>
</evidence>
<evidence type="ECO:0000313" key="6">
    <source>
        <dbReference type="EMBL" id="KAF2400618.1"/>
    </source>
</evidence>